<evidence type="ECO:0000256" key="2">
    <source>
        <dbReference type="SAM" id="Phobius"/>
    </source>
</evidence>
<keyword evidence="2" id="KW-1133">Transmembrane helix</keyword>
<dbReference type="EMBL" id="JBHTEY010000004">
    <property type="protein sequence ID" value="MFC7616054.1"/>
    <property type="molecule type" value="Genomic_DNA"/>
</dbReference>
<evidence type="ECO:0000313" key="3">
    <source>
        <dbReference type="EMBL" id="MFC7616054.1"/>
    </source>
</evidence>
<reference evidence="4" key="1">
    <citation type="journal article" date="2019" name="Int. J. Syst. Evol. Microbiol.">
        <title>The Global Catalogue of Microorganisms (GCM) 10K type strain sequencing project: providing services to taxonomists for standard genome sequencing and annotation.</title>
        <authorList>
            <consortium name="The Broad Institute Genomics Platform"/>
            <consortium name="The Broad Institute Genome Sequencing Center for Infectious Disease"/>
            <person name="Wu L."/>
            <person name="Ma J."/>
        </authorList>
    </citation>
    <scope>NUCLEOTIDE SEQUENCE [LARGE SCALE GENOMIC DNA]</scope>
    <source>
        <strain evidence="4">JCM 17695</strain>
    </source>
</reference>
<keyword evidence="4" id="KW-1185">Reference proteome</keyword>
<keyword evidence="2" id="KW-0472">Membrane</keyword>
<feature type="region of interest" description="Disordered" evidence="1">
    <location>
        <begin position="92"/>
        <end position="125"/>
    </location>
</feature>
<gene>
    <name evidence="3" type="ORF">ACFQV2_23845</name>
</gene>
<accession>A0ABW2TRW6</accession>
<dbReference type="Pfam" id="PF09826">
    <property type="entry name" value="Beta_propel"/>
    <property type="match status" value="1"/>
</dbReference>
<dbReference type="SUPFAM" id="SSF50969">
    <property type="entry name" value="YVTN repeat-like/Quinoprotein amine dehydrogenase"/>
    <property type="match status" value="1"/>
</dbReference>
<organism evidence="3 4">
    <name type="scientific">Actinokineospora soli</name>
    <dbReference type="NCBI Taxonomy" id="1048753"/>
    <lineage>
        <taxon>Bacteria</taxon>
        <taxon>Bacillati</taxon>
        <taxon>Actinomycetota</taxon>
        <taxon>Actinomycetes</taxon>
        <taxon>Pseudonocardiales</taxon>
        <taxon>Pseudonocardiaceae</taxon>
        <taxon>Actinokineospora</taxon>
    </lineage>
</organism>
<evidence type="ECO:0000313" key="4">
    <source>
        <dbReference type="Proteomes" id="UP001596512"/>
    </source>
</evidence>
<dbReference type="InterPro" id="IPR011044">
    <property type="entry name" value="Quino_amine_DH_bsu"/>
</dbReference>
<proteinExistence type="predicted"/>
<dbReference type="InterPro" id="IPR019198">
    <property type="entry name" value="Beta_propeller_containing"/>
</dbReference>
<keyword evidence="2" id="KW-0812">Transmembrane</keyword>
<comment type="caution">
    <text evidence="3">The sequence shown here is derived from an EMBL/GenBank/DDBJ whole genome shotgun (WGS) entry which is preliminary data.</text>
</comment>
<feature type="compositionally biased region" description="Polar residues" evidence="1">
    <location>
        <begin position="103"/>
        <end position="114"/>
    </location>
</feature>
<name>A0ABW2TRW6_9PSEU</name>
<sequence>MRTSPRRWPSIGTATTAIAAAGAVVIAAAWYVGDTDAPGAAPAPVDLGGAVRLVAYDNCDAALADLKAAALAKVGPWGLDTPHDGMARGLAEDSAASAPPGQDRQQGHSTTNTHEAAADEPDTVKTDGKRIVSVVDGKLRVLDVATRTAGAVIALPGHASSVLLSGERALVAFMPEAKEDAHWERSGLALVDLPSGKVLRTLTVDGMHIDARMVRSVARVVLRSSPRLEFTYPQEGVSESKAKAKNREVIERSKISDWLPEYTLSPGTSGTLDCAGLSRPSGYTGTSLLNLLTVDVTADLTVQDTVSIAADGDTVYGTGTSLYVADDRTPRWNVIFQAVDVARPMPQDGPGKTDVHQFDISAPGKPVYVASGSVDGWLLNQYSLSEHNGKLRIATTTGNTMCCWGPRRPTRRPRRRARCRCWSARTGP</sequence>
<evidence type="ECO:0000256" key="1">
    <source>
        <dbReference type="SAM" id="MobiDB-lite"/>
    </source>
</evidence>
<dbReference type="Proteomes" id="UP001596512">
    <property type="component" value="Unassembled WGS sequence"/>
</dbReference>
<feature type="transmembrane region" description="Helical" evidence="2">
    <location>
        <begin position="12"/>
        <end position="32"/>
    </location>
</feature>
<protein>
    <submittedName>
        <fullName evidence="3">Beta-propeller domain-containing protein</fullName>
    </submittedName>
</protein>